<evidence type="ECO:0000256" key="2">
    <source>
        <dbReference type="PROSITE-ProRule" id="PRU00169"/>
    </source>
</evidence>
<dbReference type="InterPro" id="IPR011006">
    <property type="entry name" value="CheY-like_superfamily"/>
</dbReference>
<proteinExistence type="predicted"/>
<dbReference type="PANTHER" id="PTHR44591:SF3">
    <property type="entry name" value="RESPONSE REGULATORY DOMAIN-CONTAINING PROTEIN"/>
    <property type="match status" value="1"/>
</dbReference>
<name>A0ABX8V3A6_9BURK</name>
<sequence>MTRVLLVDDDVNLREALESAMTAAGHDVTVANNGLEALTTAVTASPQVIVTDVNMPVLEGPDMVRMLRAIPRLSRVPVILMSGVDTQADIPVERHLRKPFDPTALVDSVSRVAAGVVNAPATEKKNRTCEGVAAREQIDDAQEDYGQESAAADGVSRYIRRGLELVYEQQARMQTLRRLGADVDLAEQLHEALVSSVAALSEIDRSGGVMPLLASLHESPQYGPHPAGNRMESCVRECSRMHALGYFLEHAKRVTSVSPARKRC</sequence>
<dbReference type="SMART" id="SM00448">
    <property type="entry name" value="REC"/>
    <property type="match status" value="1"/>
</dbReference>
<evidence type="ECO:0000259" key="3">
    <source>
        <dbReference type="PROSITE" id="PS50110"/>
    </source>
</evidence>
<evidence type="ECO:0000256" key="1">
    <source>
        <dbReference type="ARBA" id="ARBA00022553"/>
    </source>
</evidence>
<gene>
    <name evidence="4" type="ORF">KZJ38_28465</name>
</gene>
<dbReference type="InterPro" id="IPR050595">
    <property type="entry name" value="Bact_response_regulator"/>
</dbReference>
<evidence type="ECO:0000313" key="4">
    <source>
        <dbReference type="EMBL" id="QYD73553.1"/>
    </source>
</evidence>
<keyword evidence="5" id="KW-1185">Reference proteome</keyword>
<dbReference type="Pfam" id="PF00072">
    <property type="entry name" value="Response_reg"/>
    <property type="match status" value="1"/>
</dbReference>
<dbReference type="InterPro" id="IPR001789">
    <property type="entry name" value="Sig_transdc_resp-reg_receiver"/>
</dbReference>
<dbReference type="Gene3D" id="3.40.50.2300">
    <property type="match status" value="1"/>
</dbReference>
<accession>A0ABX8V3A6</accession>
<protein>
    <submittedName>
        <fullName evidence="4">Response regulator</fullName>
    </submittedName>
</protein>
<dbReference type="PROSITE" id="PS50110">
    <property type="entry name" value="RESPONSE_REGULATORY"/>
    <property type="match status" value="1"/>
</dbReference>
<feature type="modified residue" description="4-aspartylphosphate" evidence="2">
    <location>
        <position position="52"/>
    </location>
</feature>
<organism evidence="4 5">
    <name type="scientific">Paraburkholderia edwinii</name>
    <dbReference type="NCBI Taxonomy" id="2861782"/>
    <lineage>
        <taxon>Bacteria</taxon>
        <taxon>Pseudomonadati</taxon>
        <taxon>Pseudomonadota</taxon>
        <taxon>Betaproteobacteria</taxon>
        <taxon>Burkholderiales</taxon>
        <taxon>Burkholderiaceae</taxon>
        <taxon>Paraburkholderia</taxon>
    </lineage>
</organism>
<dbReference type="SUPFAM" id="SSF52172">
    <property type="entry name" value="CheY-like"/>
    <property type="match status" value="1"/>
</dbReference>
<reference evidence="4 5" key="1">
    <citation type="submission" date="2021-07" db="EMBL/GenBank/DDBJ databases">
        <title>Paraburkholderia edwinii protects Aspergillus sp. from phenazines by acting as a toxin sponge.</title>
        <authorList>
            <person name="Dahlstrom K.M."/>
            <person name="Newman D.K."/>
        </authorList>
    </citation>
    <scope>NUCLEOTIDE SEQUENCE [LARGE SCALE GENOMIC DNA]</scope>
    <source>
        <strain evidence="4 5">Pe01</strain>
    </source>
</reference>
<feature type="domain" description="Response regulatory" evidence="3">
    <location>
        <begin position="3"/>
        <end position="113"/>
    </location>
</feature>
<keyword evidence="1 2" id="KW-0597">Phosphoprotein</keyword>
<dbReference type="Proteomes" id="UP000826462">
    <property type="component" value="Chromosome 2"/>
</dbReference>
<evidence type="ECO:0000313" key="5">
    <source>
        <dbReference type="Proteomes" id="UP000826462"/>
    </source>
</evidence>
<dbReference type="EMBL" id="CP080096">
    <property type="protein sequence ID" value="QYD73553.1"/>
    <property type="molecule type" value="Genomic_DNA"/>
</dbReference>
<dbReference type="RefSeq" id="WP_219803406.1">
    <property type="nucleotide sequence ID" value="NZ_CP080096.1"/>
</dbReference>
<dbReference type="PANTHER" id="PTHR44591">
    <property type="entry name" value="STRESS RESPONSE REGULATOR PROTEIN 1"/>
    <property type="match status" value="1"/>
</dbReference>